<feature type="transmembrane region" description="Helical" evidence="1">
    <location>
        <begin position="49"/>
        <end position="76"/>
    </location>
</feature>
<sequence>MLAVAVLAEVSPLAGLGWWLAATVALALAALVARRLLLTDRPWLSGGNMFGSVVVYGTLAVVVAGALAGIGLYAGIGYEPPRLSTERIAGTWSDGKGGTLVLAADGKATADRIKTFALGESFDSVVHECTGTGTWTYEPGSGPWSQTVDVSLDGCAMDTWEVFGSLEHPKLFVFIGDPDSGDLYTLQRRDQR</sequence>
<protein>
    <submittedName>
        <fullName evidence="2">Uncharacterized protein</fullName>
    </submittedName>
</protein>
<feature type="transmembrane region" description="Helical" evidence="1">
    <location>
        <begin position="16"/>
        <end position="37"/>
    </location>
</feature>
<name>A0A100Y2B7_9ACTN</name>
<keyword evidence="1" id="KW-1133">Transmembrane helix</keyword>
<proteinExistence type="predicted"/>
<evidence type="ECO:0000256" key="1">
    <source>
        <dbReference type="SAM" id="Phobius"/>
    </source>
</evidence>
<gene>
    <name evidence="2" type="ORF">ATE80_23760</name>
</gene>
<accession>A0A100Y2B7</accession>
<dbReference type="AlphaFoldDB" id="A0A100Y2B7"/>
<reference evidence="2 3" key="1">
    <citation type="submission" date="2015-11" db="EMBL/GenBank/DDBJ databases">
        <title>Genome-wide analysis reveals the secondary metabolome in Streptomyces kanasensis ZX01.</title>
        <authorList>
            <person name="Zhang G."/>
            <person name="Han L."/>
            <person name="Feng J."/>
            <person name="Zhang X."/>
        </authorList>
    </citation>
    <scope>NUCLEOTIDE SEQUENCE [LARGE SCALE GENOMIC DNA]</scope>
    <source>
        <strain evidence="2 3">ZX01</strain>
    </source>
</reference>
<evidence type="ECO:0000313" key="3">
    <source>
        <dbReference type="Proteomes" id="UP000054011"/>
    </source>
</evidence>
<keyword evidence="1" id="KW-0812">Transmembrane</keyword>
<dbReference type="Proteomes" id="UP000054011">
    <property type="component" value="Unassembled WGS sequence"/>
</dbReference>
<organism evidence="2 3">
    <name type="scientific">Streptomyces kanasensis</name>
    <dbReference type="NCBI Taxonomy" id="936756"/>
    <lineage>
        <taxon>Bacteria</taxon>
        <taxon>Bacillati</taxon>
        <taxon>Actinomycetota</taxon>
        <taxon>Actinomycetes</taxon>
        <taxon>Kitasatosporales</taxon>
        <taxon>Streptomycetaceae</taxon>
        <taxon>Streptomyces</taxon>
    </lineage>
</organism>
<keyword evidence="3" id="KW-1185">Reference proteome</keyword>
<dbReference type="EMBL" id="LNSV01000078">
    <property type="protein sequence ID" value="KUH36394.1"/>
    <property type="molecule type" value="Genomic_DNA"/>
</dbReference>
<keyword evidence="1" id="KW-0472">Membrane</keyword>
<comment type="caution">
    <text evidence="2">The sequence shown here is derived from an EMBL/GenBank/DDBJ whole genome shotgun (WGS) entry which is preliminary data.</text>
</comment>
<evidence type="ECO:0000313" key="2">
    <source>
        <dbReference type="EMBL" id="KUH36394.1"/>
    </source>
</evidence>